<dbReference type="Pfam" id="PF08388">
    <property type="entry name" value="GIIM"/>
    <property type="match status" value="1"/>
</dbReference>
<reference evidence="3" key="1">
    <citation type="submission" date="2023-07" db="EMBL/GenBank/DDBJ databases">
        <title>Verminephrobacter genomes.</title>
        <authorList>
            <person name="Lund M.B."/>
        </authorList>
    </citation>
    <scope>NUCLEOTIDE SEQUENCE [LARGE SCALE GENOMIC DNA]</scope>
    <source>
        <strain evidence="3">AtM5-05</strain>
    </source>
</reference>
<dbReference type="InterPro" id="IPR013597">
    <property type="entry name" value="Mat_intron_G2"/>
</dbReference>
<sequence length="110" mass="12576">MCSIDEGFRFQFGPVAHFSLPDSAAQSVAKLTEFAVKLQRRISRAARDAFRNRVRKLTTRQTLHWSLDDLFQKLNPILRGWAHFYRSSALVRSTRHAGLAPRATAHTSRP</sequence>
<protein>
    <recommendedName>
        <fullName evidence="1">Group II intron maturase-specific domain-containing protein</fullName>
    </recommendedName>
</protein>
<proteinExistence type="predicted"/>
<accession>A0ABT3KP55</accession>
<dbReference type="EMBL" id="QZCW01000001">
    <property type="protein sequence ID" value="MCW5320088.1"/>
    <property type="molecule type" value="Genomic_DNA"/>
</dbReference>
<dbReference type="Proteomes" id="UP001208935">
    <property type="component" value="Unassembled WGS sequence"/>
</dbReference>
<organism evidence="2 3">
    <name type="scientific">Verminephrobacter aporrectodeae subsp. tuberculatae</name>
    <dbReference type="NCBI Taxonomy" id="1110392"/>
    <lineage>
        <taxon>Bacteria</taxon>
        <taxon>Pseudomonadati</taxon>
        <taxon>Pseudomonadota</taxon>
        <taxon>Betaproteobacteria</taxon>
        <taxon>Burkholderiales</taxon>
        <taxon>Comamonadaceae</taxon>
        <taxon>Verminephrobacter</taxon>
    </lineage>
</organism>
<dbReference type="RefSeq" id="WP_407830225.1">
    <property type="nucleotide sequence ID" value="NZ_QZCW01000001.1"/>
</dbReference>
<feature type="domain" description="Group II intron maturase-specific" evidence="1">
    <location>
        <begin position="49"/>
        <end position="88"/>
    </location>
</feature>
<evidence type="ECO:0000313" key="3">
    <source>
        <dbReference type="Proteomes" id="UP001208935"/>
    </source>
</evidence>
<name>A0ABT3KP55_9BURK</name>
<evidence type="ECO:0000259" key="1">
    <source>
        <dbReference type="Pfam" id="PF08388"/>
    </source>
</evidence>
<comment type="caution">
    <text evidence="2">The sequence shown here is derived from an EMBL/GenBank/DDBJ whole genome shotgun (WGS) entry which is preliminary data.</text>
</comment>
<evidence type="ECO:0000313" key="2">
    <source>
        <dbReference type="EMBL" id="MCW5320088.1"/>
    </source>
</evidence>
<gene>
    <name evidence="2" type="ORF">D5039_02505</name>
</gene>
<keyword evidence="3" id="KW-1185">Reference proteome</keyword>